<evidence type="ECO:0000313" key="4">
    <source>
        <dbReference type="Proteomes" id="UP000549457"/>
    </source>
</evidence>
<organism evidence="3 4">
    <name type="scientific">Amaricoccus macauensis</name>
    <dbReference type="NCBI Taxonomy" id="57001"/>
    <lineage>
        <taxon>Bacteria</taxon>
        <taxon>Pseudomonadati</taxon>
        <taxon>Pseudomonadota</taxon>
        <taxon>Alphaproteobacteria</taxon>
        <taxon>Rhodobacterales</taxon>
        <taxon>Paracoccaceae</taxon>
        <taxon>Amaricoccus</taxon>
    </lineage>
</organism>
<protein>
    <submittedName>
        <fullName evidence="3">Flavin reductase (DIM6/NTAB) family NADH-FMN oxidoreductase RutF</fullName>
    </submittedName>
</protein>
<dbReference type="SUPFAM" id="SSF50475">
    <property type="entry name" value="FMN-binding split barrel"/>
    <property type="match status" value="1"/>
</dbReference>
<dbReference type="EMBL" id="JACHFM010000002">
    <property type="protein sequence ID" value="MBB5222239.1"/>
    <property type="molecule type" value="Genomic_DNA"/>
</dbReference>
<evidence type="ECO:0000256" key="1">
    <source>
        <dbReference type="ARBA" id="ARBA00023002"/>
    </source>
</evidence>
<dbReference type="GO" id="GO:0042602">
    <property type="term" value="F:riboflavin reductase (NADPH) activity"/>
    <property type="evidence" value="ECO:0007669"/>
    <property type="project" value="TreeGrafter"/>
</dbReference>
<name>A0A840SGW7_9RHOB</name>
<dbReference type="InterPro" id="IPR012349">
    <property type="entry name" value="Split_barrel_FMN-bd"/>
</dbReference>
<keyword evidence="4" id="KW-1185">Reference proteome</keyword>
<proteinExistence type="predicted"/>
<comment type="caution">
    <text evidence="3">The sequence shown here is derived from an EMBL/GenBank/DDBJ whole genome shotgun (WGS) entry which is preliminary data.</text>
</comment>
<evidence type="ECO:0000313" key="3">
    <source>
        <dbReference type="EMBL" id="MBB5222239.1"/>
    </source>
</evidence>
<sequence length="158" mass="17028">MPEFTDRELRDALGRFATGVTVVTTEGPDGPLGITANSFASVSLDPPLVLWSPARKSRRFPAFEAASHFAVHVLSSGQRHLAERFAGSEQGFIGLEFERGIGEVPLLAGCAARLECRHAAGHDGGDHLIVVGEVLRVEETDLPPLVYWRGGYHEPTLG</sequence>
<dbReference type="AlphaFoldDB" id="A0A840SGW7"/>
<evidence type="ECO:0000259" key="2">
    <source>
        <dbReference type="SMART" id="SM00903"/>
    </source>
</evidence>
<dbReference type="PANTHER" id="PTHR30466">
    <property type="entry name" value="FLAVIN REDUCTASE"/>
    <property type="match status" value="1"/>
</dbReference>
<gene>
    <name evidence="3" type="ORF">HNP73_002175</name>
</gene>
<dbReference type="Gene3D" id="2.30.110.10">
    <property type="entry name" value="Electron Transport, Fmn-binding Protein, Chain A"/>
    <property type="match status" value="1"/>
</dbReference>
<dbReference type="InterPro" id="IPR050268">
    <property type="entry name" value="NADH-dep_flavin_reductase"/>
</dbReference>
<keyword evidence="1" id="KW-0560">Oxidoreductase</keyword>
<dbReference type="PANTHER" id="PTHR30466:SF1">
    <property type="entry name" value="FMN REDUCTASE (NADH) RUTF"/>
    <property type="match status" value="1"/>
</dbReference>
<reference evidence="3 4" key="1">
    <citation type="submission" date="2020-08" db="EMBL/GenBank/DDBJ databases">
        <title>Genomic Encyclopedia of Type Strains, Phase IV (KMG-IV): sequencing the most valuable type-strain genomes for metagenomic binning, comparative biology and taxonomic classification.</title>
        <authorList>
            <person name="Goeker M."/>
        </authorList>
    </citation>
    <scope>NUCLEOTIDE SEQUENCE [LARGE SCALE GENOMIC DNA]</scope>
    <source>
        <strain evidence="3 4">DSM 101730</strain>
    </source>
</reference>
<dbReference type="SMART" id="SM00903">
    <property type="entry name" value="Flavin_Reduct"/>
    <property type="match status" value="1"/>
</dbReference>
<dbReference type="RefSeq" id="WP_184148746.1">
    <property type="nucleotide sequence ID" value="NZ_JACHFM010000002.1"/>
</dbReference>
<accession>A0A840SGW7</accession>
<feature type="domain" description="Flavin reductase like" evidence="2">
    <location>
        <begin position="13"/>
        <end position="154"/>
    </location>
</feature>
<dbReference type="InterPro" id="IPR002563">
    <property type="entry name" value="Flavin_Rdtase-like_dom"/>
</dbReference>
<dbReference type="Pfam" id="PF01613">
    <property type="entry name" value="Flavin_Reduct"/>
    <property type="match status" value="1"/>
</dbReference>
<dbReference type="Proteomes" id="UP000549457">
    <property type="component" value="Unassembled WGS sequence"/>
</dbReference>
<dbReference type="GO" id="GO:0010181">
    <property type="term" value="F:FMN binding"/>
    <property type="evidence" value="ECO:0007669"/>
    <property type="project" value="InterPro"/>
</dbReference>